<evidence type="ECO:0000256" key="5">
    <source>
        <dbReference type="ARBA" id="ARBA00022683"/>
    </source>
</evidence>
<evidence type="ECO:0000256" key="1">
    <source>
        <dbReference type="ARBA" id="ARBA00004651"/>
    </source>
</evidence>
<dbReference type="OrthoDB" id="9815089at2"/>
<dbReference type="PROSITE" id="PS51106">
    <property type="entry name" value="PTS_EIIC_TYPE_4"/>
    <property type="match status" value="1"/>
</dbReference>
<feature type="transmembrane region" description="Helical" evidence="9">
    <location>
        <begin position="91"/>
        <end position="117"/>
    </location>
</feature>
<keyword evidence="7 9" id="KW-1133">Transmembrane helix</keyword>
<dbReference type="RefSeq" id="WP_077845702.1">
    <property type="nucleotide sequence ID" value="NZ_LZZM01000022.1"/>
</dbReference>
<accession>A0A1S8TXE5</accession>
<keyword evidence="2" id="KW-0813">Transport</keyword>
<dbReference type="STRING" id="29367.CLPUN_03980"/>
<keyword evidence="4" id="KW-0762">Sugar transport</keyword>
<sequence length="265" mass="28616">MVVEGLLVALVIFIVKFFDWVFCLQLNRPMVTGTLVGIVLGHPAEGITLGAAIELVFLGAITIGGSVPQEIAIGGVLATAYAILLKQNVQVAIALAVPISILGAFFYNILKLFFTALVEKLDRHLDNKDEKNFNRLFLSQLLIFPSAFAIVVFIGIVAGTNTIETIVNAIPPVVMNGLTTAAGILPALGFGLLLKMLWQKNIALFFFAGFAMAAYLNLSNMGVAIFAACISVYICISDYTDKKKIAVNDNSKISQTSEMEDFFNE</sequence>
<dbReference type="Pfam" id="PF03609">
    <property type="entry name" value="EII-Sor"/>
    <property type="match status" value="1"/>
</dbReference>
<feature type="transmembrane region" description="Helical" evidence="9">
    <location>
        <begin position="204"/>
        <end position="236"/>
    </location>
</feature>
<proteinExistence type="predicted"/>
<organism evidence="10 11">
    <name type="scientific">Clostridium puniceum</name>
    <dbReference type="NCBI Taxonomy" id="29367"/>
    <lineage>
        <taxon>Bacteria</taxon>
        <taxon>Bacillati</taxon>
        <taxon>Bacillota</taxon>
        <taxon>Clostridia</taxon>
        <taxon>Eubacteriales</taxon>
        <taxon>Clostridiaceae</taxon>
        <taxon>Clostridium</taxon>
    </lineage>
</organism>
<dbReference type="EMBL" id="LZZM01000022">
    <property type="protein sequence ID" value="OOM82259.1"/>
    <property type="molecule type" value="Genomic_DNA"/>
</dbReference>
<keyword evidence="3" id="KW-1003">Cell membrane</keyword>
<evidence type="ECO:0000256" key="9">
    <source>
        <dbReference type="SAM" id="Phobius"/>
    </source>
</evidence>
<dbReference type="InterPro" id="IPR004700">
    <property type="entry name" value="PTS_IIC_man"/>
</dbReference>
<feature type="transmembrane region" description="Helical" evidence="9">
    <location>
        <begin position="6"/>
        <end position="23"/>
    </location>
</feature>
<comment type="subcellular location">
    <subcellularLocation>
        <location evidence="1">Cell membrane</location>
        <topology evidence="1">Multi-pass membrane protein</topology>
    </subcellularLocation>
</comment>
<dbReference type="GO" id="GO:0009401">
    <property type="term" value="P:phosphoenolpyruvate-dependent sugar phosphotransferase system"/>
    <property type="evidence" value="ECO:0007669"/>
    <property type="project" value="UniProtKB-KW"/>
</dbReference>
<feature type="transmembrane region" description="Helical" evidence="9">
    <location>
        <begin position="173"/>
        <end position="198"/>
    </location>
</feature>
<evidence type="ECO:0000313" key="11">
    <source>
        <dbReference type="Proteomes" id="UP000190890"/>
    </source>
</evidence>
<gene>
    <name evidence="10" type="primary">agaC_1</name>
    <name evidence="10" type="ORF">CLPUN_03980</name>
</gene>
<dbReference type="PANTHER" id="PTHR32502">
    <property type="entry name" value="N-ACETYLGALACTOSAMINE PERMEASE II COMPONENT-RELATED"/>
    <property type="match status" value="1"/>
</dbReference>
<evidence type="ECO:0000256" key="8">
    <source>
        <dbReference type="ARBA" id="ARBA00023136"/>
    </source>
</evidence>
<protein>
    <submittedName>
        <fullName evidence="10">N-acetylgalactosamine permease IIC component 1</fullName>
    </submittedName>
</protein>
<evidence type="ECO:0000313" key="10">
    <source>
        <dbReference type="EMBL" id="OOM82259.1"/>
    </source>
</evidence>
<keyword evidence="5" id="KW-0598">Phosphotransferase system</keyword>
<evidence type="ECO:0000256" key="2">
    <source>
        <dbReference type="ARBA" id="ARBA00022448"/>
    </source>
</evidence>
<evidence type="ECO:0000256" key="6">
    <source>
        <dbReference type="ARBA" id="ARBA00022692"/>
    </source>
</evidence>
<keyword evidence="11" id="KW-1185">Reference proteome</keyword>
<feature type="transmembrane region" description="Helical" evidence="9">
    <location>
        <begin position="35"/>
        <end position="61"/>
    </location>
</feature>
<evidence type="ECO:0000256" key="3">
    <source>
        <dbReference type="ARBA" id="ARBA00022475"/>
    </source>
</evidence>
<feature type="transmembrane region" description="Helical" evidence="9">
    <location>
        <begin position="67"/>
        <end position="84"/>
    </location>
</feature>
<keyword evidence="6 9" id="KW-0812">Transmembrane</keyword>
<feature type="transmembrane region" description="Helical" evidence="9">
    <location>
        <begin position="137"/>
        <end position="161"/>
    </location>
</feature>
<reference evidence="10 11" key="1">
    <citation type="submission" date="2016-05" db="EMBL/GenBank/DDBJ databases">
        <title>Microbial solvent formation.</title>
        <authorList>
            <person name="Poehlein A."/>
            <person name="Montoya Solano J.D."/>
            <person name="Flitsch S."/>
            <person name="Krabben P."/>
            <person name="Duerre P."/>
            <person name="Daniel R."/>
        </authorList>
    </citation>
    <scope>NUCLEOTIDE SEQUENCE [LARGE SCALE GENOMIC DNA]</scope>
    <source>
        <strain evidence="10 11">DSM 2619</strain>
    </source>
</reference>
<name>A0A1S8TXE5_9CLOT</name>
<dbReference type="GO" id="GO:0005886">
    <property type="term" value="C:plasma membrane"/>
    <property type="evidence" value="ECO:0007669"/>
    <property type="project" value="UniProtKB-SubCell"/>
</dbReference>
<dbReference type="Proteomes" id="UP000190890">
    <property type="component" value="Unassembled WGS sequence"/>
</dbReference>
<evidence type="ECO:0000256" key="4">
    <source>
        <dbReference type="ARBA" id="ARBA00022597"/>
    </source>
</evidence>
<evidence type="ECO:0000256" key="7">
    <source>
        <dbReference type="ARBA" id="ARBA00022989"/>
    </source>
</evidence>
<dbReference type="AlphaFoldDB" id="A0A1S8TXE5"/>
<comment type="caution">
    <text evidence="10">The sequence shown here is derived from an EMBL/GenBank/DDBJ whole genome shotgun (WGS) entry which is preliminary data.</text>
</comment>
<dbReference type="PANTHER" id="PTHR32502:SF8">
    <property type="entry name" value="N-ACETYLGALACTOSAMINE PERMEASE IIC COMPONENT 1"/>
    <property type="match status" value="1"/>
</dbReference>
<keyword evidence="8 9" id="KW-0472">Membrane</keyword>
<dbReference type="InterPro" id="IPR050303">
    <property type="entry name" value="GatZ_KbaZ_carbometab"/>
</dbReference>